<dbReference type="Pfam" id="PF00126">
    <property type="entry name" value="HTH_1"/>
    <property type="match status" value="1"/>
</dbReference>
<evidence type="ECO:0000259" key="5">
    <source>
        <dbReference type="PROSITE" id="PS50931"/>
    </source>
</evidence>
<keyword evidence="4" id="KW-0804">Transcription</keyword>
<evidence type="ECO:0000256" key="1">
    <source>
        <dbReference type="ARBA" id="ARBA00009437"/>
    </source>
</evidence>
<evidence type="ECO:0000313" key="6">
    <source>
        <dbReference type="EMBL" id="SUF35878.1"/>
    </source>
</evidence>
<accession>A0A379Q088</accession>
<evidence type="ECO:0000256" key="2">
    <source>
        <dbReference type="ARBA" id="ARBA00023015"/>
    </source>
</evidence>
<dbReference type="PANTHER" id="PTHR30118">
    <property type="entry name" value="HTH-TYPE TRANSCRIPTIONAL REGULATOR LEUO-RELATED"/>
    <property type="match status" value="1"/>
</dbReference>
<organism evidence="6 7">
    <name type="scientific">Salmonella enterica</name>
    <name type="common">Salmonella choleraesuis</name>
    <dbReference type="NCBI Taxonomy" id="28901"/>
    <lineage>
        <taxon>Bacteria</taxon>
        <taxon>Pseudomonadati</taxon>
        <taxon>Pseudomonadota</taxon>
        <taxon>Gammaproteobacteria</taxon>
        <taxon>Enterobacterales</taxon>
        <taxon>Enterobacteriaceae</taxon>
        <taxon>Salmonella</taxon>
    </lineage>
</organism>
<keyword evidence="3" id="KW-0238">DNA-binding</keyword>
<dbReference type="EMBL" id="UGWI01000001">
    <property type="protein sequence ID" value="SUF35878.1"/>
    <property type="molecule type" value="Genomic_DNA"/>
</dbReference>
<dbReference type="Proteomes" id="UP000254773">
    <property type="component" value="Unassembled WGS sequence"/>
</dbReference>
<dbReference type="Gene3D" id="1.10.10.10">
    <property type="entry name" value="Winged helix-like DNA-binding domain superfamily/Winged helix DNA-binding domain"/>
    <property type="match status" value="1"/>
</dbReference>
<dbReference type="InterPro" id="IPR036390">
    <property type="entry name" value="WH_DNA-bd_sf"/>
</dbReference>
<reference evidence="6 7" key="1">
    <citation type="submission" date="2018-06" db="EMBL/GenBank/DDBJ databases">
        <authorList>
            <consortium name="Pathogen Informatics"/>
            <person name="Doyle S."/>
        </authorList>
    </citation>
    <scope>NUCLEOTIDE SEQUENCE [LARGE SCALE GENOMIC DNA]</scope>
    <source>
        <strain evidence="6 7">NCTC9854</strain>
    </source>
</reference>
<dbReference type="PRINTS" id="PR00039">
    <property type="entry name" value="HTHLYSR"/>
</dbReference>
<evidence type="ECO:0000256" key="4">
    <source>
        <dbReference type="ARBA" id="ARBA00023163"/>
    </source>
</evidence>
<name>A0A379Q088_SALER</name>
<dbReference type="InterPro" id="IPR000847">
    <property type="entry name" value="LysR_HTH_N"/>
</dbReference>
<gene>
    <name evidence="6" type="primary">SBOV00651_1</name>
    <name evidence="6" type="ORF">NCTC9854_00056</name>
</gene>
<dbReference type="PROSITE" id="PS50931">
    <property type="entry name" value="HTH_LYSR"/>
    <property type="match status" value="1"/>
</dbReference>
<evidence type="ECO:0000313" key="7">
    <source>
        <dbReference type="Proteomes" id="UP000254773"/>
    </source>
</evidence>
<sequence length="126" mass="13724">MKSDIRTLNLNLLRALDALIDERNVTRAAQRLSLTQPAVSGMLTRLRDYFDDPLFVHVPHEMVPTLRAQLTFPVPDRNTGAGYSAAPIPHHTAGPAAGLAVAGYQGYSPAAYFPIHHTPRATQSVP</sequence>
<dbReference type="InterPro" id="IPR050389">
    <property type="entry name" value="LysR-type_TF"/>
</dbReference>
<dbReference type="PANTHER" id="PTHR30118:SF6">
    <property type="entry name" value="HTH-TYPE TRANSCRIPTIONAL REGULATOR LEUO"/>
    <property type="match status" value="1"/>
</dbReference>
<dbReference type="InterPro" id="IPR036388">
    <property type="entry name" value="WH-like_DNA-bd_sf"/>
</dbReference>
<keyword evidence="2" id="KW-0805">Transcription regulation</keyword>
<proteinExistence type="inferred from homology"/>
<dbReference type="SUPFAM" id="SSF46785">
    <property type="entry name" value="Winged helix' DNA-binding domain"/>
    <property type="match status" value="1"/>
</dbReference>
<dbReference type="GO" id="GO:0003677">
    <property type="term" value="F:DNA binding"/>
    <property type="evidence" value="ECO:0007669"/>
    <property type="project" value="UniProtKB-KW"/>
</dbReference>
<feature type="domain" description="HTH lysR-type" evidence="5">
    <location>
        <begin position="8"/>
        <end position="65"/>
    </location>
</feature>
<protein>
    <submittedName>
        <fullName evidence="6">Probable HTH-type transcriptional regulator LeuO</fullName>
    </submittedName>
</protein>
<dbReference type="AlphaFoldDB" id="A0A379Q088"/>
<comment type="similarity">
    <text evidence="1">Belongs to the LysR transcriptional regulatory family.</text>
</comment>
<dbReference type="GO" id="GO:0003700">
    <property type="term" value="F:DNA-binding transcription factor activity"/>
    <property type="evidence" value="ECO:0007669"/>
    <property type="project" value="InterPro"/>
</dbReference>
<evidence type="ECO:0000256" key="3">
    <source>
        <dbReference type="ARBA" id="ARBA00023125"/>
    </source>
</evidence>